<dbReference type="InterPro" id="IPR013332">
    <property type="entry name" value="KPR_N"/>
</dbReference>
<organism evidence="2 3">
    <name type="scientific">Paenibacillus mellifer</name>
    <dbReference type="NCBI Taxonomy" id="2937794"/>
    <lineage>
        <taxon>Bacteria</taxon>
        <taxon>Bacillati</taxon>
        <taxon>Bacillota</taxon>
        <taxon>Bacilli</taxon>
        <taxon>Bacillales</taxon>
        <taxon>Paenibacillaceae</taxon>
        <taxon>Paenibacillus</taxon>
    </lineage>
</organism>
<evidence type="ECO:0000313" key="2">
    <source>
        <dbReference type="EMBL" id="MCK8486913.1"/>
    </source>
</evidence>
<dbReference type="RefSeq" id="WP_248551115.1">
    <property type="nucleotide sequence ID" value="NZ_JALPRK010000004.1"/>
</dbReference>
<dbReference type="EMBL" id="JALPRK010000004">
    <property type="protein sequence ID" value="MCK8486913.1"/>
    <property type="molecule type" value="Genomic_DNA"/>
</dbReference>
<dbReference type="InterPro" id="IPR036291">
    <property type="entry name" value="NAD(P)-bd_dom_sf"/>
</dbReference>
<keyword evidence="3" id="KW-1185">Reference proteome</keyword>
<proteinExistence type="predicted"/>
<name>A0A9X1XXX7_9BACL</name>
<reference evidence="2" key="1">
    <citation type="submission" date="2022-04" db="EMBL/GenBank/DDBJ databases">
        <authorList>
            <person name="Seo M.-J."/>
        </authorList>
    </citation>
    <scope>NUCLEOTIDE SEQUENCE</scope>
    <source>
        <strain evidence="2">MBLB2552</strain>
    </source>
</reference>
<dbReference type="Pfam" id="PF02558">
    <property type="entry name" value="ApbA"/>
    <property type="match status" value="1"/>
</dbReference>
<accession>A0A9X1XXX7</accession>
<dbReference type="SUPFAM" id="SSF51735">
    <property type="entry name" value="NAD(P)-binding Rossmann-fold domains"/>
    <property type="match status" value="1"/>
</dbReference>
<gene>
    <name evidence="2" type="ORF">M0651_06950</name>
</gene>
<evidence type="ECO:0000259" key="1">
    <source>
        <dbReference type="Pfam" id="PF02558"/>
    </source>
</evidence>
<dbReference type="Proteomes" id="UP001139534">
    <property type="component" value="Unassembled WGS sequence"/>
</dbReference>
<protein>
    <submittedName>
        <fullName evidence="2">Ketopantoate reductase family protein</fullName>
    </submittedName>
</protein>
<dbReference type="AlphaFoldDB" id="A0A9X1XXX7"/>
<sequence>MKVLVYGAGVLGSYLAHVLIRGGNDVSVLARGARADELERNGIVLRHYFQRKTTVDPVRVIRTLEKDELYDLIFVVMKYTDFRAVLPILAGNLSRNLVLVGNNAEAEEMQSELLEQSEIEKNIAFGFQLSGGRREPGRTVIIRNRGQMVLGGLDGPVSFQTELKQAFANTNYKLTTHEDMDAWLKNHVIPILMLCYLPQIHDGQMNKIARDGKLIHHAVAAMGEGFHVLETLGYPLTPAGQASVIRKHRWLVQEILKLYHLLPVSRMIDGNFAEIEALAHKFQDWLKQAKVKTPHWDELERQLRIKKAGE</sequence>
<dbReference type="Gene3D" id="3.40.50.720">
    <property type="entry name" value="NAD(P)-binding Rossmann-like Domain"/>
    <property type="match status" value="1"/>
</dbReference>
<comment type="caution">
    <text evidence="2">The sequence shown here is derived from an EMBL/GenBank/DDBJ whole genome shotgun (WGS) entry which is preliminary data.</text>
</comment>
<evidence type="ECO:0000313" key="3">
    <source>
        <dbReference type="Proteomes" id="UP001139534"/>
    </source>
</evidence>
<feature type="domain" description="Ketopantoate reductase N-terminal" evidence="1">
    <location>
        <begin position="3"/>
        <end position="154"/>
    </location>
</feature>